<gene>
    <name evidence="2" type="ORF">O181_054080</name>
</gene>
<keyword evidence="1" id="KW-0472">Membrane</keyword>
<organism evidence="2 3">
    <name type="scientific">Austropuccinia psidii MF-1</name>
    <dbReference type="NCBI Taxonomy" id="1389203"/>
    <lineage>
        <taxon>Eukaryota</taxon>
        <taxon>Fungi</taxon>
        <taxon>Dikarya</taxon>
        <taxon>Basidiomycota</taxon>
        <taxon>Pucciniomycotina</taxon>
        <taxon>Pucciniomycetes</taxon>
        <taxon>Pucciniales</taxon>
        <taxon>Sphaerophragmiaceae</taxon>
        <taxon>Austropuccinia</taxon>
    </lineage>
</organism>
<evidence type="ECO:0000256" key="1">
    <source>
        <dbReference type="SAM" id="Phobius"/>
    </source>
</evidence>
<keyword evidence="1" id="KW-1133">Transmembrane helix</keyword>
<dbReference type="Proteomes" id="UP000765509">
    <property type="component" value="Unassembled WGS sequence"/>
</dbReference>
<sequence>MSESIIGVCCEFSMLLVFGISISLMSSDLNLILSFQDSPVRRFDASMSSGRRVRNVVDLQPRRELLFSLRRPPFRCLLFPCGLGTKLDGSVLDEPERASRYLFEDTDVGQSKELSDLPLFLVLPGCQRGCVSRLSDSKLVAGVVSSMCLIVVIPDGTTTAAAPLPFPGMSDPSVKIMFDW</sequence>
<reference evidence="2" key="1">
    <citation type="submission" date="2021-03" db="EMBL/GenBank/DDBJ databases">
        <title>Draft genome sequence of rust myrtle Austropuccinia psidii MF-1, a brazilian biotype.</title>
        <authorList>
            <person name="Quecine M.C."/>
            <person name="Pachon D.M.R."/>
            <person name="Bonatelli M.L."/>
            <person name="Correr F.H."/>
            <person name="Franceschini L.M."/>
            <person name="Leite T.F."/>
            <person name="Margarido G.R.A."/>
            <person name="Almeida C.A."/>
            <person name="Ferrarezi J.A."/>
            <person name="Labate C.A."/>
        </authorList>
    </citation>
    <scope>NUCLEOTIDE SEQUENCE</scope>
    <source>
        <strain evidence="2">MF-1</strain>
    </source>
</reference>
<evidence type="ECO:0000313" key="2">
    <source>
        <dbReference type="EMBL" id="MBW0514365.1"/>
    </source>
</evidence>
<evidence type="ECO:0000313" key="3">
    <source>
        <dbReference type="Proteomes" id="UP000765509"/>
    </source>
</evidence>
<name>A0A9Q3E1R9_9BASI</name>
<dbReference type="EMBL" id="AVOT02023971">
    <property type="protein sequence ID" value="MBW0514365.1"/>
    <property type="molecule type" value="Genomic_DNA"/>
</dbReference>
<accession>A0A9Q3E1R9</accession>
<keyword evidence="1" id="KW-0812">Transmembrane</keyword>
<dbReference type="AlphaFoldDB" id="A0A9Q3E1R9"/>
<comment type="caution">
    <text evidence="2">The sequence shown here is derived from an EMBL/GenBank/DDBJ whole genome shotgun (WGS) entry which is preliminary data.</text>
</comment>
<feature type="transmembrane region" description="Helical" evidence="1">
    <location>
        <begin position="12"/>
        <end position="33"/>
    </location>
</feature>
<proteinExistence type="predicted"/>
<protein>
    <submittedName>
        <fullName evidence="2">Uncharacterized protein</fullName>
    </submittedName>
</protein>
<keyword evidence="3" id="KW-1185">Reference proteome</keyword>